<evidence type="ECO:0000313" key="3">
    <source>
        <dbReference type="EMBL" id="QPV61631.1"/>
    </source>
</evidence>
<dbReference type="Proteomes" id="UP000595001">
    <property type="component" value="Chromosome"/>
</dbReference>
<dbReference type="EMBL" id="CP065856">
    <property type="protein sequence ID" value="QPV61631.1"/>
    <property type="molecule type" value="Genomic_DNA"/>
</dbReference>
<dbReference type="Pfam" id="PF01408">
    <property type="entry name" value="GFO_IDH_MocA"/>
    <property type="match status" value="1"/>
</dbReference>
<gene>
    <name evidence="3" type="ORF">I7X12_12800</name>
</gene>
<dbReference type="Gene3D" id="3.40.50.720">
    <property type="entry name" value="NAD(P)-binding Rossmann-like Domain"/>
    <property type="match status" value="1"/>
</dbReference>
<dbReference type="InterPro" id="IPR051450">
    <property type="entry name" value="Gfo/Idh/MocA_Oxidoreductases"/>
</dbReference>
<dbReference type="PANTHER" id="PTHR43377:SF1">
    <property type="entry name" value="BILIVERDIN REDUCTASE A"/>
    <property type="match status" value="1"/>
</dbReference>
<sequence length="342" mass="37011">MPATEESQVLSIGIVGVGLLGRAIGGQFMARPDASVTAITDVSDAARDEGGDALAVPDASRYADYEAMLDEEALDGVVITTPHELHYEQVSSALDRGLHVLCEKPLVLEVEQAVELRDRAAEADLVLMVGFQRHQDSAFRRARERYGADGPEIDWVTAEITQPWFESFGGSWRTNTDLSGGGFLVDTGRHVVDALLWVTGLNPVTVTADMTYWDEGVDERANVHVEFESGATADISVFGDAPAVREAHHVWDEDGAAYVEGRGWGGRSLTTIDAEGTEHAPLLDRNAERNKAEAFMDCVETGEDPPATPTDAIRVTAVIEAAYESARAGERVVVDLPENARY</sequence>
<dbReference type="GeneID" id="60589387"/>
<dbReference type="SUPFAM" id="SSF55347">
    <property type="entry name" value="Glyceraldehyde-3-phosphate dehydrogenase-like, C-terminal domain"/>
    <property type="match status" value="1"/>
</dbReference>
<protein>
    <submittedName>
        <fullName evidence="3">Gfo/Idh/MocA family oxidoreductase</fullName>
    </submittedName>
</protein>
<name>A0A7T3FVX6_9EURY</name>
<dbReference type="InterPro" id="IPR036291">
    <property type="entry name" value="NAD(P)-bd_dom_sf"/>
</dbReference>
<keyword evidence="4" id="KW-1185">Reference proteome</keyword>
<dbReference type="GO" id="GO:0000166">
    <property type="term" value="F:nucleotide binding"/>
    <property type="evidence" value="ECO:0007669"/>
    <property type="project" value="InterPro"/>
</dbReference>
<dbReference type="OrthoDB" id="25239at2157"/>
<proteinExistence type="predicted"/>
<dbReference type="InterPro" id="IPR055170">
    <property type="entry name" value="GFO_IDH_MocA-like_dom"/>
</dbReference>
<dbReference type="SUPFAM" id="SSF51735">
    <property type="entry name" value="NAD(P)-binding Rossmann-fold domains"/>
    <property type="match status" value="1"/>
</dbReference>
<dbReference type="Gene3D" id="3.30.360.10">
    <property type="entry name" value="Dihydrodipicolinate Reductase, domain 2"/>
    <property type="match status" value="1"/>
</dbReference>
<evidence type="ECO:0000259" key="1">
    <source>
        <dbReference type="Pfam" id="PF01408"/>
    </source>
</evidence>
<reference evidence="3 4" key="1">
    <citation type="submission" date="2020-12" db="EMBL/GenBank/DDBJ databases">
        <title>Halosimplex halophilum sp. nov. and Halosimplex salinum sp. nov., two new members of the genus Halosimplex.</title>
        <authorList>
            <person name="Cui H.L."/>
        </authorList>
    </citation>
    <scope>NUCLEOTIDE SEQUENCE [LARGE SCALE GENOMIC DNA]</scope>
    <source>
        <strain evidence="3 4">YGH94</strain>
    </source>
</reference>
<dbReference type="AlphaFoldDB" id="A0A7T3FVX6"/>
<feature type="domain" description="Gfo/Idh/MocA-like oxidoreductase N-terminal" evidence="1">
    <location>
        <begin position="11"/>
        <end position="131"/>
    </location>
</feature>
<dbReference type="InterPro" id="IPR000683">
    <property type="entry name" value="Gfo/Idh/MocA-like_OxRdtase_N"/>
</dbReference>
<dbReference type="KEGG" id="hlt:I7X12_12800"/>
<dbReference type="RefSeq" id="WP_198060461.1">
    <property type="nucleotide sequence ID" value="NZ_CP065856.1"/>
</dbReference>
<accession>A0A7T3FVX6</accession>
<evidence type="ECO:0000259" key="2">
    <source>
        <dbReference type="Pfam" id="PF22725"/>
    </source>
</evidence>
<evidence type="ECO:0000313" key="4">
    <source>
        <dbReference type="Proteomes" id="UP000595001"/>
    </source>
</evidence>
<feature type="domain" description="GFO/IDH/MocA-like oxidoreductase" evidence="2">
    <location>
        <begin position="153"/>
        <end position="243"/>
    </location>
</feature>
<dbReference type="PANTHER" id="PTHR43377">
    <property type="entry name" value="BILIVERDIN REDUCTASE A"/>
    <property type="match status" value="1"/>
</dbReference>
<dbReference type="Pfam" id="PF22725">
    <property type="entry name" value="GFO_IDH_MocA_C3"/>
    <property type="match status" value="1"/>
</dbReference>
<organism evidence="3 4">
    <name type="scientific">Halosimplex litoreum</name>
    <dbReference type="NCBI Taxonomy" id="1198301"/>
    <lineage>
        <taxon>Archaea</taxon>
        <taxon>Methanobacteriati</taxon>
        <taxon>Methanobacteriota</taxon>
        <taxon>Stenosarchaea group</taxon>
        <taxon>Halobacteria</taxon>
        <taxon>Halobacteriales</taxon>
        <taxon>Haloarculaceae</taxon>
        <taxon>Halosimplex</taxon>
    </lineage>
</organism>